<keyword evidence="2" id="KW-1185">Reference proteome</keyword>
<dbReference type="EMBL" id="BSYO01000013">
    <property type="protein sequence ID" value="GMH13580.1"/>
    <property type="molecule type" value="Genomic_DNA"/>
</dbReference>
<protein>
    <submittedName>
        <fullName evidence="1">Uncharacterized protein</fullName>
    </submittedName>
</protein>
<name>A0AAD3SL17_NEPGR</name>
<accession>A0AAD3SL17</accession>
<evidence type="ECO:0000313" key="2">
    <source>
        <dbReference type="Proteomes" id="UP001279734"/>
    </source>
</evidence>
<comment type="caution">
    <text evidence="1">The sequence shown here is derived from an EMBL/GenBank/DDBJ whole genome shotgun (WGS) entry which is preliminary data.</text>
</comment>
<organism evidence="1 2">
    <name type="scientific">Nepenthes gracilis</name>
    <name type="common">Slender pitcher plant</name>
    <dbReference type="NCBI Taxonomy" id="150966"/>
    <lineage>
        <taxon>Eukaryota</taxon>
        <taxon>Viridiplantae</taxon>
        <taxon>Streptophyta</taxon>
        <taxon>Embryophyta</taxon>
        <taxon>Tracheophyta</taxon>
        <taxon>Spermatophyta</taxon>
        <taxon>Magnoliopsida</taxon>
        <taxon>eudicotyledons</taxon>
        <taxon>Gunneridae</taxon>
        <taxon>Pentapetalae</taxon>
        <taxon>Caryophyllales</taxon>
        <taxon>Nepenthaceae</taxon>
        <taxon>Nepenthes</taxon>
    </lineage>
</organism>
<evidence type="ECO:0000313" key="1">
    <source>
        <dbReference type="EMBL" id="GMH13580.1"/>
    </source>
</evidence>
<dbReference type="Proteomes" id="UP001279734">
    <property type="component" value="Unassembled WGS sequence"/>
</dbReference>
<reference evidence="1" key="1">
    <citation type="submission" date="2023-05" db="EMBL/GenBank/DDBJ databases">
        <title>Nepenthes gracilis genome sequencing.</title>
        <authorList>
            <person name="Fukushima K."/>
        </authorList>
    </citation>
    <scope>NUCLEOTIDE SEQUENCE</scope>
    <source>
        <strain evidence="1">SING2019-196</strain>
    </source>
</reference>
<dbReference type="AlphaFoldDB" id="A0AAD3SL17"/>
<gene>
    <name evidence="1" type="ORF">Nepgr_015421</name>
</gene>
<proteinExistence type="predicted"/>
<sequence>MRSLNLIQWRGLKLKRRKDTTASAISIYVEDENCFKRKKSTMALVFDNVKANSKVRCSDFIVCDALKLDSGKESRGIYSGGF</sequence>